<organism evidence="1 2">
    <name type="scientific">Micromonospora lutea</name>
    <dbReference type="NCBI Taxonomy" id="419825"/>
    <lineage>
        <taxon>Bacteria</taxon>
        <taxon>Bacillati</taxon>
        <taxon>Actinomycetota</taxon>
        <taxon>Actinomycetes</taxon>
        <taxon>Micromonosporales</taxon>
        <taxon>Micromonosporaceae</taxon>
        <taxon>Micromonospora</taxon>
    </lineage>
</organism>
<comment type="caution">
    <text evidence="1">The sequence shown here is derived from an EMBL/GenBank/DDBJ whole genome shotgun (WGS) entry which is preliminary data.</text>
</comment>
<accession>A0ABQ4IVS4</accession>
<reference evidence="1 2" key="1">
    <citation type="submission" date="2021-01" db="EMBL/GenBank/DDBJ databases">
        <title>Whole genome shotgun sequence of Verrucosispora lutea NBRC 106530.</title>
        <authorList>
            <person name="Komaki H."/>
            <person name="Tamura T."/>
        </authorList>
    </citation>
    <scope>NUCLEOTIDE SEQUENCE [LARGE SCALE GENOMIC DNA]</scope>
    <source>
        <strain evidence="1 2">NBRC 106530</strain>
    </source>
</reference>
<evidence type="ECO:0008006" key="3">
    <source>
        <dbReference type="Google" id="ProtNLM"/>
    </source>
</evidence>
<dbReference type="RefSeq" id="WP_203998464.1">
    <property type="nucleotide sequence ID" value="NZ_BOPB01000012.1"/>
</dbReference>
<sequence>MSDTVGLPPHRYAALVAPAVDRVFTAAMQAGRHGGGAELAQRYGGPPATGFLVELRTRLAAPGGTVDEPGFAAVTRYRDPTTCRRSLDRHVAYGMIHRSPDGELTATERGVAFLAELYQVHAEVTEELWASHHDRVLRLTQVVGHLLCAAAGGEAFHAVTPLHEPDGTPPGVLLLNRLGVLRYHRADAHADAWQAAGHTAASIVVPAGPQRQAIELETDRRAAGPYAVLTAEERLTMLADLAALPG</sequence>
<gene>
    <name evidence="1" type="ORF">Vlu01_26570</name>
</gene>
<dbReference type="EMBL" id="BOPB01000012">
    <property type="protein sequence ID" value="GIJ22033.1"/>
    <property type="molecule type" value="Genomic_DNA"/>
</dbReference>
<evidence type="ECO:0000313" key="2">
    <source>
        <dbReference type="Proteomes" id="UP000643165"/>
    </source>
</evidence>
<dbReference type="Proteomes" id="UP000643165">
    <property type="component" value="Unassembled WGS sequence"/>
</dbReference>
<name>A0ABQ4IVS4_9ACTN</name>
<keyword evidence="2" id="KW-1185">Reference proteome</keyword>
<evidence type="ECO:0000313" key="1">
    <source>
        <dbReference type="EMBL" id="GIJ22033.1"/>
    </source>
</evidence>
<protein>
    <recommendedName>
        <fullName evidence="3">MarR family transcriptional regulator</fullName>
    </recommendedName>
</protein>
<proteinExistence type="predicted"/>